<gene>
    <name evidence="1" type="ORF">LCGC14_2242410</name>
</gene>
<dbReference type="EMBL" id="LAZR01030394">
    <property type="protein sequence ID" value="KKL56740.1"/>
    <property type="molecule type" value="Genomic_DNA"/>
</dbReference>
<protein>
    <submittedName>
        <fullName evidence="1">Uncharacterized protein</fullName>
    </submittedName>
</protein>
<organism evidence="1">
    <name type="scientific">marine sediment metagenome</name>
    <dbReference type="NCBI Taxonomy" id="412755"/>
    <lineage>
        <taxon>unclassified sequences</taxon>
        <taxon>metagenomes</taxon>
        <taxon>ecological metagenomes</taxon>
    </lineage>
</organism>
<dbReference type="AlphaFoldDB" id="A0A0F9FHJ9"/>
<comment type="caution">
    <text evidence="1">The sequence shown here is derived from an EMBL/GenBank/DDBJ whole genome shotgun (WGS) entry which is preliminary data.</text>
</comment>
<evidence type="ECO:0000313" key="1">
    <source>
        <dbReference type="EMBL" id="KKL56740.1"/>
    </source>
</evidence>
<reference evidence="1" key="1">
    <citation type="journal article" date="2015" name="Nature">
        <title>Complex archaea that bridge the gap between prokaryotes and eukaryotes.</title>
        <authorList>
            <person name="Spang A."/>
            <person name="Saw J.H."/>
            <person name="Jorgensen S.L."/>
            <person name="Zaremba-Niedzwiedzka K."/>
            <person name="Martijn J."/>
            <person name="Lind A.E."/>
            <person name="van Eijk R."/>
            <person name="Schleper C."/>
            <person name="Guy L."/>
            <person name="Ettema T.J."/>
        </authorList>
    </citation>
    <scope>NUCLEOTIDE SEQUENCE</scope>
</reference>
<proteinExistence type="predicted"/>
<name>A0A0F9FHJ9_9ZZZZ</name>
<sequence>MVSLYILDRCVNPAKGEFRVTQNRVTFDTNVPDDNDKEMAKQVQLTENQIQYYLCKAVRRVNDVVMKNVKGYSEEIPIPDLGEIKTEGSLGFEDV</sequence>
<accession>A0A0F9FHJ9</accession>